<evidence type="ECO:0000259" key="6">
    <source>
        <dbReference type="Pfam" id="PF25944"/>
    </source>
</evidence>
<dbReference type="OrthoDB" id="7811737at2"/>
<evidence type="ECO:0000313" key="9">
    <source>
        <dbReference type="Proteomes" id="UP000321562"/>
    </source>
</evidence>
<dbReference type="Proteomes" id="UP000321562">
    <property type="component" value="Unassembled WGS sequence"/>
</dbReference>
<feature type="chain" id="PRO_5022739613" evidence="4">
    <location>
        <begin position="34"/>
        <end position="423"/>
    </location>
</feature>
<dbReference type="NCBIfam" id="TIGR01730">
    <property type="entry name" value="RND_mfp"/>
    <property type="match status" value="1"/>
</dbReference>
<keyword evidence="9" id="KW-1185">Reference proteome</keyword>
<dbReference type="Pfam" id="PF25944">
    <property type="entry name" value="Beta-barrel_RND"/>
    <property type="match status" value="1"/>
</dbReference>
<evidence type="ECO:0000256" key="2">
    <source>
        <dbReference type="ARBA" id="ARBA00009477"/>
    </source>
</evidence>
<comment type="similarity">
    <text evidence="2">Belongs to the membrane fusion protein (MFP) (TC 8.A.1) family.</text>
</comment>
<evidence type="ECO:0000256" key="4">
    <source>
        <dbReference type="SAM" id="SignalP"/>
    </source>
</evidence>
<sequence length="423" mass="43772">MFPDRIHRLRCAIAAAAPVVAGGVLLAPHDAHAQGQGERGPQGPSEVGVIAVSRSAVPVTVELPGRAVAFQMASIRPRVGGEITAIPYEAGAEVKAGDVLFRLEDETLAAELAADNVAVASARAALTGAQATVDRYRRLSGSGVSRAELESAEVALAAAEAGLGVAEAQRDLSQLALNRSDIASPIDGVAAVTPFSVGDIVAAGQSDPLTQVVQIDPIYVDVMESRAHVLRYQSRMADGSMAPTAAPPVARLTLETGEVYDEPGRLLSPGTQVSATTSTTTVRLQFANPDHLILPGQFVRVTMTIGQIDAFLVPQRATRRSAAGQLTAFVARDGKAVEVRLTEEGTHENAWMVTSGLQNDDALILDGLNNLLDGAEVTTVPVTIDAEGVVRDAAEPETAMQPPPEGRVEADSKAPPSGGSGGG</sequence>
<dbReference type="Gene3D" id="1.10.287.470">
    <property type="entry name" value="Helix hairpin bin"/>
    <property type="match status" value="1"/>
</dbReference>
<dbReference type="InterPro" id="IPR058627">
    <property type="entry name" value="MdtA-like_C"/>
</dbReference>
<evidence type="ECO:0000313" key="8">
    <source>
        <dbReference type="EMBL" id="TXB71305.1"/>
    </source>
</evidence>
<dbReference type="GO" id="GO:0022857">
    <property type="term" value="F:transmembrane transporter activity"/>
    <property type="evidence" value="ECO:0007669"/>
    <property type="project" value="InterPro"/>
</dbReference>
<dbReference type="RefSeq" id="WP_147095786.1">
    <property type="nucleotide sequence ID" value="NZ_JBHUFH010000002.1"/>
</dbReference>
<keyword evidence="4" id="KW-0732">Signal</keyword>
<feature type="domain" description="Multidrug resistance protein MdtA-like C-terminal permuted SH3" evidence="7">
    <location>
        <begin position="309"/>
        <end position="369"/>
    </location>
</feature>
<dbReference type="AlphaFoldDB" id="A0A5C6SCM2"/>
<dbReference type="GO" id="GO:0030313">
    <property type="term" value="C:cell envelope"/>
    <property type="evidence" value="ECO:0007669"/>
    <property type="project" value="UniProtKB-SubCell"/>
</dbReference>
<dbReference type="EMBL" id="VOPL01000001">
    <property type="protein sequence ID" value="TXB71305.1"/>
    <property type="molecule type" value="Genomic_DNA"/>
</dbReference>
<feature type="region of interest" description="Disordered" evidence="3">
    <location>
        <begin position="388"/>
        <end position="423"/>
    </location>
</feature>
<dbReference type="InterPro" id="IPR058625">
    <property type="entry name" value="MdtA-like_BSH"/>
</dbReference>
<organism evidence="8 9">
    <name type="scientific">Paracoccus aurantiacus</name>
    <dbReference type="NCBI Taxonomy" id="2599412"/>
    <lineage>
        <taxon>Bacteria</taxon>
        <taxon>Pseudomonadati</taxon>
        <taxon>Pseudomonadota</taxon>
        <taxon>Alphaproteobacteria</taxon>
        <taxon>Rhodobacterales</taxon>
        <taxon>Paracoccaceae</taxon>
        <taxon>Paracoccus</taxon>
    </lineage>
</organism>
<dbReference type="Gene3D" id="2.40.50.100">
    <property type="match status" value="1"/>
</dbReference>
<dbReference type="InterPro" id="IPR006143">
    <property type="entry name" value="RND_pump_MFP"/>
</dbReference>
<dbReference type="GO" id="GO:0005886">
    <property type="term" value="C:plasma membrane"/>
    <property type="evidence" value="ECO:0007669"/>
    <property type="project" value="TreeGrafter"/>
</dbReference>
<feature type="domain" description="Multidrug resistance protein MdtA-like beta-barrel" evidence="6">
    <location>
        <begin position="217"/>
        <end position="306"/>
    </location>
</feature>
<proteinExistence type="inferred from homology"/>
<dbReference type="PANTHER" id="PTHR30158">
    <property type="entry name" value="ACRA/E-RELATED COMPONENT OF DRUG EFFLUX TRANSPORTER"/>
    <property type="match status" value="1"/>
</dbReference>
<dbReference type="SUPFAM" id="SSF111369">
    <property type="entry name" value="HlyD-like secretion proteins"/>
    <property type="match status" value="1"/>
</dbReference>
<feature type="signal peptide" evidence="4">
    <location>
        <begin position="1"/>
        <end position="33"/>
    </location>
</feature>
<evidence type="ECO:0000259" key="5">
    <source>
        <dbReference type="Pfam" id="PF25917"/>
    </source>
</evidence>
<comment type="caution">
    <text evidence="8">The sequence shown here is derived from an EMBL/GenBank/DDBJ whole genome shotgun (WGS) entry which is preliminary data.</text>
</comment>
<dbReference type="GO" id="GO:0046677">
    <property type="term" value="P:response to antibiotic"/>
    <property type="evidence" value="ECO:0007669"/>
    <property type="project" value="TreeGrafter"/>
</dbReference>
<comment type="subcellular location">
    <subcellularLocation>
        <location evidence="1">Cell envelope</location>
    </subcellularLocation>
</comment>
<name>A0A5C6SCM2_9RHOB</name>
<protein>
    <submittedName>
        <fullName evidence="8">Efflux RND transporter periplasmic adaptor subunit</fullName>
    </submittedName>
</protein>
<dbReference type="InterPro" id="IPR058626">
    <property type="entry name" value="MdtA-like_b-barrel"/>
</dbReference>
<evidence type="ECO:0000256" key="3">
    <source>
        <dbReference type="SAM" id="MobiDB-lite"/>
    </source>
</evidence>
<dbReference type="Gene3D" id="2.40.420.20">
    <property type="match status" value="1"/>
</dbReference>
<evidence type="ECO:0000256" key="1">
    <source>
        <dbReference type="ARBA" id="ARBA00004196"/>
    </source>
</evidence>
<dbReference type="Pfam" id="PF25967">
    <property type="entry name" value="RND-MFP_C"/>
    <property type="match status" value="1"/>
</dbReference>
<feature type="domain" description="Multidrug resistance protein MdtA-like barrel-sandwich hybrid" evidence="5">
    <location>
        <begin position="72"/>
        <end position="209"/>
    </location>
</feature>
<evidence type="ECO:0000259" key="7">
    <source>
        <dbReference type="Pfam" id="PF25967"/>
    </source>
</evidence>
<dbReference type="Gene3D" id="2.40.30.170">
    <property type="match status" value="1"/>
</dbReference>
<dbReference type="Pfam" id="PF25917">
    <property type="entry name" value="BSH_RND"/>
    <property type="match status" value="1"/>
</dbReference>
<reference evidence="8 9" key="1">
    <citation type="submission" date="2019-08" db="EMBL/GenBank/DDBJ databases">
        <authorList>
            <person name="Ye J."/>
        </authorList>
    </citation>
    <scope>NUCLEOTIDE SEQUENCE [LARGE SCALE GENOMIC DNA]</scope>
    <source>
        <strain evidence="8 9">TK008</strain>
    </source>
</reference>
<accession>A0A5C6SCM2</accession>
<gene>
    <name evidence="8" type="ORF">FQV27_00755</name>
</gene>